<proteinExistence type="predicted"/>
<gene>
    <name evidence="1" type="ORF">LCGC14_0951550</name>
</gene>
<name>A0A0F9R0L1_9ZZZZ</name>
<evidence type="ECO:0000313" key="1">
    <source>
        <dbReference type="EMBL" id="KKN18846.1"/>
    </source>
</evidence>
<reference evidence="1" key="1">
    <citation type="journal article" date="2015" name="Nature">
        <title>Complex archaea that bridge the gap between prokaryotes and eukaryotes.</title>
        <authorList>
            <person name="Spang A."/>
            <person name="Saw J.H."/>
            <person name="Jorgensen S.L."/>
            <person name="Zaremba-Niedzwiedzka K."/>
            <person name="Martijn J."/>
            <person name="Lind A.E."/>
            <person name="van Eijk R."/>
            <person name="Schleper C."/>
            <person name="Guy L."/>
            <person name="Ettema T.J."/>
        </authorList>
    </citation>
    <scope>NUCLEOTIDE SEQUENCE</scope>
</reference>
<dbReference type="EMBL" id="LAZR01003390">
    <property type="protein sequence ID" value="KKN18846.1"/>
    <property type="molecule type" value="Genomic_DNA"/>
</dbReference>
<comment type="caution">
    <text evidence="1">The sequence shown here is derived from an EMBL/GenBank/DDBJ whole genome shotgun (WGS) entry which is preliminary data.</text>
</comment>
<dbReference type="AlphaFoldDB" id="A0A0F9R0L1"/>
<protein>
    <submittedName>
        <fullName evidence="1">Uncharacterized protein</fullName>
    </submittedName>
</protein>
<organism evidence="1">
    <name type="scientific">marine sediment metagenome</name>
    <dbReference type="NCBI Taxonomy" id="412755"/>
    <lineage>
        <taxon>unclassified sequences</taxon>
        <taxon>metagenomes</taxon>
        <taxon>ecological metagenomes</taxon>
    </lineage>
</organism>
<sequence length="93" mass="10929">MYNYVSRPKRKFTVETAFDQIAGAAFLFQSKSIRDIWIYLVDDELKFHPVELKLVSHCLVAHYSCQKIIRGFSNADWRKLGRLLVIVHFSTNH</sequence>
<accession>A0A0F9R0L1</accession>